<feature type="compositionally biased region" description="Polar residues" evidence="7">
    <location>
        <begin position="355"/>
        <end position="370"/>
    </location>
</feature>
<feature type="compositionally biased region" description="Polar residues" evidence="7">
    <location>
        <begin position="127"/>
        <end position="136"/>
    </location>
</feature>
<feature type="region of interest" description="Disordered" evidence="7">
    <location>
        <begin position="585"/>
        <end position="604"/>
    </location>
</feature>
<name>A0A1G4KF75_9SACH</name>
<feature type="compositionally biased region" description="Basic and acidic residues" evidence="7">
    <location>
        <begin position="524"/>
        <end position="536"/>
    </location>
</feature>
<feature type="compositionally biased region" description="Basic and acidic residues" evidence="7">
    <location>
        <begin position="507"/>
        <end position="517"/>
    </location>
</feature>
<reference evidence="10" key="1">
    <citation type="submission" date="2016-03" db="EMBL/GenBank/DDBJ databases">
        <authorList>
            <person name="Devillers Hugo."/>
        </authorList>
    </citation>
    <scope>NUCLEOTIDE SEQUENCE [LARGE SCALE GENOMIC DNA]</scope>
</reference>
<comment type="subcellular location">
    <subcellularLocation>
        <location evidence="2">Cytoplasm</location>
        <location evidence="2">Cytoskeleton</location>
        <location evidence="2">Spindle</location>
    </subcellularLocation>
    <subcellularLocation>
        <location evidence="1">Nucleus</location>
    </subcellularLocation>
</comment>
<evidence type="ECO:0000256" key="2">
    <source>
        <dbReference type="ARBA" id="ARBA00004186"/>
    </source>
</evidence>
<keyword evidence="10" id="KW-1185">Reference proteome</keyword>
<feature type="compositionally biased region" description="Polar residues" evidence="7">
    <location>
        <begin position="458"/>
        <end position="475"/>
    </location>
</feature>
<feature type="region of interest" description="Disordered" evidence="7">
    <location>
        <begin position="665"/>
        <end position="685"/>
    </location>
</feature>
<feature type="region of interest" description="Disordered" evidence="7">
    <location>
        <begin position="82"/>
        <end position="136"/>
    </location>
</feature>
<feature type="compositionally biased region" description="Polar residues" evidence="7">
    <location>
        <begin position="189"/>
        <end position="203"/>
    </location>
</feature>
<feature type="compositionally biased region" description="Low complexity" evidence="7">
    <location>
        <begin position="173"/>
        <end position="188"/>
    </location>
</feature>
<evidence type="ECO:0000256" key="6">
    <source>
        <dbReference type="ARBA" id="ARBA00023242"/>
    </source>
</evidence>
<dbReference type="AlphaFoldDB" id="A0A1G4KF75"/>
<dbReference type="GO" id="GO:0005819">
    <property type="term" value="C:spindle"/>
    <property type="evidence" value="ECO:0007669"/>
    <property type="project" value="UniProtKB-SubCell"/>
</dbReference>
<dbReference type="Pfam" id="PF03941">
    <property type="entry name" value="INCENP_ARK-bind"/>
    <property type="match status" value="1"/>
</dbReference>
<feature type="compositionally biased region" description="Polar residues" evidence="7">
    <location>
        <begin position="325"/>
        <end position="336"/>
    </location>
</feature>
<keyword evidence="6" id="KW-0539">Nucleus</keyword>
<feature type="domain" description="Inner centromere protein ARK-binding" evidence="8">
    <location>
        <begin position="675"/>
        <end position="725"/>
    </location>
</feature>
<dbReference type="OrthoDB" id="6123at2759"/>
<comment type="similarity">
    <text evidence="3">Belongs to the INCENP family.</text>
</comment>
<dbReference type="Proteomes" id="UP000191144">
    <property type="component" value="Chromosome H"/>
</dbReference>
<dbReference type="EMBL" id="LT598480">
    <property type="protein sequence ID" value="SCV03206.1"/>
    <property type="molecule type" value="Genomic_DNA"/>
</dbReference>
<organism evidence="9 10">
    <name type="scientific">Lachancea meyersii CBS 8951</name>
    <dbReference type="NCBI Taxonomy" id="1266667"/>
    <lineage>
        <taxon>Eukaryota</taxon>
        <taxon>Fungi</taxon>
        <taxon>Dikarya</taxon>
        <taxon>Ascomycota</taxon>
        <taxon>Saccharomycotina</taxon>
        <taxon>Saccharomycetes</taxon>
        <taxon>Saccharomycetales</taxon>
        <taxon>Saccharomycetaceae</taxon>
        <taxon>Lachancea</taxon>
    </lineage>
</organism>
<gene>
    <name evidence="9" type="ORF">LAME_0H08570G</name>
</gene>
<feature type="region of interest" description="Disordered" evidence="7">
    <location>
        <begin position="325"/>
        <end position="370"/>
    </location>
</feature>
<proteinExistence type="inferred from homology"/>
<sequence>MDWAVKSARKKTRFIQGGSRSIVESLNRFNEVLTEGQDAISAACLASSKWLDDELLKIGMCAKNDSGVKSGKNDTERKVALEESTPQKMNYRADSRATPGTKLESSNGLIQRQSDANDDADMHEATASPTSDVDISLKAQSRTLKSSPWSPYKSERTTFAPEYVPPQSSTKTAGSFGLSSGNSSGASNVHASKNDQPNTSKSPLHTAKHTARISMHEGNSVLDKEVSEKQHLSENVRTERLPLRDRSQRRSNMFIPLPDKDPLVIRSTGTDQAPVKDRSDSTNERVDNFTKHTSSDFVSGHSRPPTKNVKPSFSNVFDRLASKSTASFDNKASSRSPTRELKRSKHTGLIHKESTGSPKQRSSPKVDNTNQSIQKTLKSIFDSQIPKLTQGAKIVHGNDDVLTNSDSNRTRTPLIAKLSGRTVVSPSSIARRTNLLAGFSSNNGMETSPSRHLIRTSAQNTVRNHTNTITRSGSFYDSGVNRKETRTSRHGSLSGEQLGSPSFQNTDQKKAANHTEQHFNQPAHTEELSNERRRDDYDEVSEAQGVRPKQAQDRLTKFQLLPLVASERQDVKKKLDKRLSEVIRSQKEQNKRGHEKLKRKSTIEEDVKQRKSRIFQDAADAYKGSKSFCAVGDASETSLSKPRNTILYDLNTKDHRQMINGVSEETNAGDTTLPDIDSDSDAEDGSILAPWARSPYLQEQLLAQQDWDPESIFGPIPPLHTDEIFQNSRLSKLKSRQSISRHNTGV</sequence>
<dbReference type="GO" id="GO:0005634">
    <property type="term" value="C:nucleus"/>
    <property type="evidence" value="ECO:0007669"/>
    <property type="project" value="UniProtKB-SubCell"/>
</dbReference>
<protein>
    <submittedName>
        <fullName evidence="9">LAME_0H08570g1_1</fullName>
    </submittedName>
</protein>
<feature type="compositionally biased region" description="Basic and acidic residues" evidence="7">
    <location>
        <begin position="222"/>
        <end position="248"/>
    </location>
</feature>
<dbReference type="InterPro" id="IPR005635">
    <property type="entry name" value="Inner_centromere_prot_ARK-bd"/>
</dbReference>
<evidence type="ECO:0000259" key="8">
    <source>
        <dbReference type="Pfam" id="PF03941"/>
    </source>
</evidence>
<feature type="region of interest" description="Disordered" evidence="7">
    <location>
        <begin position="458"/>
        <end position="551"/>
    </location>
</feature>
<evidence type="ECO:0000256" key="3">
    <source>
        <dbReference type="ARBA" id="ARBA00010042"/>
    </source>
</evidence>
<keyword evidence="5" id="KW-0206">Cytoskeleton</keyword>
<feature type="region of interest" description="Disordered" evidence="7">
    <location>
        <begin position="158"/>
        <end position="312"/>
    </location>
</feature>
<evidence type="ECO:0000256" key="5">
    <source>
        <dbReference type="ARBA" id="ARBA00023212"/>
    </source>
</evidence>
<feature type="compositionally biased region" description="Basic and acidic residues" evidence="7">
    <location>
        <begin position="274"/>
        <end position="294"/>
    </location>
</feature>
<evidence type="ECO:0000313" key="10">
    <source>
        <dbReference type="Proteomes" id="UP000191144"/>
    </source>
</evidence>
<evidence type="ECO:0000256" key="1">
    <source>
        <dbReference type="ARBA" id="ARBA00004123"/>
    </source>
</evidence>
<feature type="compositionally biased region" description="Polar residues" evidence="7">
    <location>
        <begin position="103"/>
        <end position="114"/>
    </location>
</feature>
<accession>A0A1G4KF75</accession>
<feature type="compositionally biased region" description="Polar residues" evidence="7">
    <location>
        <begin position="490"/>
        <end position="506"/>
    </location>
</feature>
<evidence type="ECO:0000256" key="4">
    <source>
        <dbReference type="ARBA" id="ARBA00022490"/>
    </source>
</evidence>
<keyword evidence="4" id="KW-0963">Cytoplasm</keyword>
<evidence type="ECO:0000256" key="7">
    <source>
        <dbReference type="SAM" id="MobiDB-lite"/>
    </source>
</evidence>
<evidence type="ECO:0000313" key="9">
    <source>
        <dbReference type="EMBL" id="SCV03206.1"/>
    </source>
</evidence>